<accession>A0AA41R256</accession>
<evidence type="ECO:0000313" key="9">
    <source>
        <dbReference type="Proteomes" id="UP001165427"/>
    </source>
</evidence>
<evidence type="ECO:0000313" key="8">
    <source>
        <dbReference type="EMBL" id="MCJ8500649.1"/>
    </source>
</evidence>
<comment type="caution">
    <text evidence="8">The sequence shown here is derived from an EMBL/GenBank/DDBJ whole genome shotgun (WGS) entry which is preliminary data.</text>
</comment>
<dbReference type="Pfam" id="PF02130">
    <property type="entry name" value="YbeY"/>
    <property type="match status" value="1"/>
</dbReference>
<keyword evidence="5 7" id="KW-0378">Hydrolase</keyword>
<comment type="function">
    <text evidence="7">Single strand-specific metallo-endoribonuclease involved in late-stage 70S ribosome quality control and in maturation of the 3' terminus of the 16S rRNA.</text>
</comment>
<dbReference type="NCBIfam" id="TIGR00043">
    <property type="entry name" value="rRNA maturation RNase YbeY"/>
    <property type="match status" value="1"/>
</dbReference>
<feature type="binding site" evidence="7">
    <location>
        <position position="112"/>
    </location>
    <ligand>
        <name>Zn(2+)</name>
        <dbReference type="ChEBI" id="CHEBI:29105"/>
        <note>catalytic</note>
    </ligand>
</feature>
<keyword evidence="3 7" id="KW-0479">Metal-binding</keyword>
<proteinExistence type="inferred from homology"/>
<evidence type="ECO:0000256" key="3">
    <source>
        <dbReference type="ARBA" id="ARBA00022723"/>
    </source>
</evidence>
<dbReference type="GO" id="GO:0006364">
    <property type="term" value="P:rRNA processing"/>
    <property type="evidence" value="ECO:0007669"/>
    <property type="project" value="UniProtKB-UniRule"/>
</dbReference>
<protein>
    <recommendedName>
        <fullName evidence="7">Endoribonuclease YbeY</fullName>
        <ecNumber evidence="7">3.1.-.-</ecNumber>
    </recommendedName>
</protein>
<feature type="binding site" evidence="7">
    <location>
        <position position="116"/>
    </location>
    <ligand>
        <name>Zn(2+)</name>
        <dbReference type="ChEBI" id="CHEBI:29105"/>
        <note>catalytic</note>
    </ligand>
</feature>
<dbReference type="PANTHER" id="PTHR46986">
    <property type="entry name" value="ENDORIBONUCLEASE YBEY, CHLOROPLASTIC"/>
    <property type="match status" value="1"/>
</dbReference>
<dbReference type="HAMAP" id="MF_00009">
    <property type="entry name" value="Endoribonucl_YbeY"/>
    <property type="match status" value="1"/>
</dbReference>
<keyword evidence="9" id="KW-1185">Reference proteome</keyword>
<evidence type="ECO:0000256" key="7">
    <source>
        <dbReference type="HAMAP-Rule" id="MF_00009"/>
    </source>
</evidence>
<sequence length="146" mass="16200">MAILIDNQQANHPIATQDVQRNAQAILNALGCPDGELSIVLVDDPTIARLNEQYLQHTGPTNVISFPMREGPHGDLHPELLGDVVISMDTCARESRQADMPMAQRFLELLIHGILHLMGYDHVHSEAEADIMEAKARELMEMLDNA</sequence>
<dbReference type="AlphaFoldDB" id="A0AA41R256"/>
<keyword evidence="7" id="KW-0963">Cytoplasm</keyword>
<evidence type="ECO:0000256" key="1">
    <source>
        <dbReference type="ARBA" id="ARBA00010875"/>
    </source>
</evidence>
<keyword evidence="4 7" id="KW-0255">Endonuclease</keyword>
<organism evidence="8 9">
    <name type="scientific">Desulfatitalea alkaliphila</name>
    <dbReference type="NCBI Taxonomy" id="2929485"/>
    <lineage>
        <taxon>Bacteria</taxon>
        <taxon>Pseudomonadati</taxon>
        <taxon>Thermodesulfobacteriota</taxon>
        <taxon>Desulfobacteria</taxon>
        <taxon>Desulfobacterales</taxon>
        <taxon>Desulfosarcinaceae</taxon>
        <taxon>Desulfatitalea</taxon>
    </lineage>
</organism>
<dbReference type="GO" id="GO:0004521">
    <property type="term" value="F:RNA endonuclease activity"/>
    <property type="evidence" value="ECO:0007669"/>
    <property type="project" value="UniProtKB-UniRule"/>
</dbReference>
<dbReference type="Proteomes" id="UP001165427">
    <property type="component" value="Unassembled WGS sequence"/>
</dbReference>
<keyword evidence="6 7" id="KW-0862">Zinc</keyword>
<comment type="subcellular location">
    <subcellularLocation>
        <location evidence="7">Cytoplasm</location>
    </subcellularLocation>
</comment>
<evidence type="ECO:0000256" key="6">
    <source>
        <dbReference type="ARBA" id="ARBA00022833"/>
    </source>
</evidence>
<reference evidence="8" key="1">
    <citation type="submission" date="2022-04" db="EMBL/GenBank/DDBJ databases">
        <title>Desulfatitalea alkaliphila sp. nov., a novel anaerobic sulfate-reducing bacterium isolated from terrestrial mud volcano, Taman Peninsula, Russia.</title>
        <authorList>
            <person name="Khomyakova M.A."/>
            <person name="Merkel A.Y."/>
            <person name="Slobodkin A.I."/>
        </authorList>
    </citation>
    <scope>NUCLEOTIDE SEQUENCE</scope>
    <source>
        <strain evidence="8">M08but</strain>
    </source>
</reference>
<evidence type="ECO:0000256" key="4">
    <source>
        <dbReference type="ARBA" id="ARBA00022759"/>
    </source>
</evidence>
<gene>
    <name evidence="7 8" type="primary">ybeY</name>
    <name evidence="8" type="ORF">MRX98_08705</name>
</gene>
<dbReference type="Gene3D" id="3.40.390.30">
    <property type="entry name" value="Metalloproteases ('zincins'), catalytic domain"/>
    <property type="match status" value="1"/>
</dbReference>
<evidence type="ECO:0000256" key="5">
    <source>
        <dbReference type="ARBA" id="ARBA00022801"/>
    </source>
</evidence>
<name>A0AA41R256_9BACT</name>
<comment type="similarity">
    <text evidence="1 7">Belongs to the endoribonuclease YbeY family.</text>
</comment>
<dbReference type="InterPro" id="IPR023091">
    <property type="entry name" value="MetalPrtase_cat_dom_sf_prd"/>
</dbReference>
<feature type="binding site" evidence="7">
    <location>
        <position position="122"/>
    </location>
    <ligand>
        <name>Zn(2+)</name>
        <dbReference type="ChEBI" id="CHEBI:29105"/>
        <note>catalytic</note>
    </ligand>
</feature>
<dbReference type="PANTHER" id="PTHR46986:SF1">
    <property type="entry name" value="ENDORIBONUCLEASE YBEY, CHLOROPLASTIC"/>
    <property type="match status" value="1"/>
</dbReference>
<dbReference type="InterPro" id="IPR020549">
    <property type="entry name" value="YbeY_CS"/>
</dbReference>
<dbReference type="GO" id="GO:0008270">
    <property type="term" value="F:zinc ion binding"/>
    <property type="evidence" value="ECO:0007669"/>
    <property type="project" value="UniProtKB-UniRule"/>
</dbReference>
<dbReference type="SUPFAM" id="SSF55486">
    <property type="entry name" value="Metalloproteases ('zincins'), catalytic domain"/>
    <property type="match status" value="1"/>
</dbReference>
<dbReference type="EC" id="3.1.-.-" evidence="7"/>
<dbReference type="InterPro" id="IPR002036">
    <property type="entry name" value="YbeY"/>
</dbReference>
<dbReference type="GO" id="GO:0005737">
    <property type="term" value="C:cytoplasm"/>
    <property type="evidence" value="ECO:0007669"/>
    <property type="project" value="UniProtKB-SubCell"/>
</dbReference>
<evidence type="ECO:0000256" key="2">
    <source>
        <dbReference type="ARBA" id="ARBA00022722"/>
    </source>
</evidence>
<keyword evidence="7" id="KW-0690">Ribosome biogenesis</keyword>
<keyword evidence="2 7" id="KW-0540">Nuclease</keyword>
<keyword evidence="7" id="KW-0698">rRNA processing</keyword>
<dbReference type="GO" id="GO:0004222">
    <property type="term" value="F:metalloendopeptidase activity"/>
    <property type="evidence" value="ECO:0007669"/>
    <property type="project" value="InterPro"/>
</dbReference>
<dbReference type="PROSITE" id="PS01306">
    <property type="entry name" value="UPF0054"/>
    <property type="match status" value="1"/>
</dbReference>
<comment type="cofactor">
    <cofactor evidence="7">
        <name>Zn(2+)</name>
        <dbReference type="ChEBI" id="CHEBI:29105"/>
    </cofactor>
    <text evidence="7">Binds 1 zinc ion.</text>
</comment>
<dbReference type="EMBL" id="JALJRB010000007">
    <property type="protein sequence ID" value="MCJ8500649.1"/>
    <property type="molecule type" value="Genomic_DNA"/>
</dbReference>